<dbReference type="STRING" id="36166.T1GBC7"/>
<dbReference type="Gene3D" id="1.20.1250.20">
    <property type="entry name" value="MFS general substrate transporter like domains"/>
    <property type="match status" value="1"/>
</dbReference>
<dbReference type="EMBL" id="CAQQ02163710">
    <property type="status" value="NOT_ANNOTATED_CDS"/>
    <property type="molecule type" value="Genomic_DNA"/>
</dbReference>
<protein>
    <submittedName>
        <fullName evidence="2">Uncharacterized protein</fullName>
    </submittedName>
</protein>
<keyword evidence="3" id="KW-1185">Reference proteome</keyword>
<keyword evidence="1" id="KW-0812">Transmembrane</keyword>
<feature type="transmembrane region" description="Helical" evidence="1">
    <location>
        <begin position="95"/>
        <end position="115"/>
    </location>
</feature>
<feature type="transmembrane region" description="Helical" evidence="1">
    <location>
        <begin position="65"/>
        <end position="83"/>
    </location>
</feature>
<dbReference type="HOGENOM" id="CLU_1772756_0_0_1"/>
<accession>T1GBC7</accession>
<organism evidence="2 3">
    <name type="scientific">Megaselia scalaris</name>
    <name type="common">Humpbacked fly</name>
    <name type="synonym">Phora scalaris</name>
    <dbReference type="NCBI Taxonomy" id="36166"/>
    <lineage>
        <taxon>Eukaryota</taxon>
        <taxon>Metazoa</taxon>
        <taxon>Ecdysozoa</taxon>
        <taxon>Arthropoda</taxon>
        <taxon>Hexapoda</taxon>
        <taxon>Insecta</taxon>
        <taxon>Pterygota</taxon>
        <taxon>Neoptera</taxon>
        <taxon>Endopterygota</taxon>
        <taxon>Diptera</taxon>
        <taxon>Brachycera</taxon>
        <taxon>Muscomorpha</taxon>
        <taxon>Platypezoidea</taxon>
        <taxon>Phoridae</taxon>
        <taxon>Megaseliini</taxon>
        <taxon>Megaselia</taxon>
    </lineage>
</organism>
<dbReference type="SUPFAM" id="SSF103473">
    <property type="entry name" value="MFS general substrate transporter"/>
    <property type="match status" value="1"/>
</dbReference>
<dbReference type="EnsemblMetazoa" id="MESCA000558-RA">
    <property type="protein sequence ID" value="MESCA000558-PA"/>
    <property type="gene ID" value="MESCA000558"/>
</dbReference>
<dbReference type="EMBL" id="CAQQ02163712">
    <property type="status" value="NOT_ANNOTATED_CDS"/>
    <property type="molecule type" value="Genomic_DNA"/>
</dbReference>
<dbReference type="AlphaFoldDB" id="T1GBC7"/>
<evidence type="ECO:0000313" key="2">
    <source>
        <dbReference type="EnsemblMetazoa" id="MESCA000558-PA"/>
    </source>
</evidence>
<feature type="transmembrane region" description="Helical" evidence="1">
    <location>
        <begin position="122"/>
        <end position="142"/>
    </location>
</feature>
<keyword evidence="1" id="KW-0472">Membrane</keyword>
<dbReference type="InterPro" id="IPR036259">
    <property type="entry name" value="MFS_trans_sf"/>
</dbReference>
<reference evidence="3" key="1">
    <citation type="submission" date="2013-02" db="EMBL/GenBank/DDBJ databases">
        <authorList>
            <person name="Hughes D."/>
        </authorList>
    </citation>
    <scope>NUCLEOTIDE SEQUENCE</scope>
    <source>
        <strain>Durham</strain>
        <strain evidence="3">NC isolate 2 -- Noor lab</strain>
    </source>
</reference>
<dbReference type="Proteomes" id="UP000015102">
    <property type="component" value="Unassembled WGS sequence"/>
</dbReference>
<evidence type="ECO:0000256" key="1">
    <source>
        <dbReference type="SAM" id="Phobius"/>
    </source>
</evidence>
<name>T1GBC7_MEGSC</name>
<dbReference type="EMBL" id="CAQQ02163713">
    <property type="status" value="NOT_ANNOTATED_CDS"/>
    <property type="molecule type" value="Genomic_DNA"/>
</dbReference>
<sequence length="147" mass="16847">MIARGRVDDAKKILLECVEVNGTQHRLPHDIDKQLEYQAIECMEAPAPAGWWSIWKGEKAVRHMICVHLCWSIYIVVYYGMLLNIRSFSRDHLEINTAIAGASEIIGTFIGLFFILKTTRKWLWTGLFNVISASIAYLAWIIPVEPE</sequence>
<evidence type="ECO:0000313" key="3">
    <source>
        <dbReference type="Proteomes" id="UP000015102"/>
    </source>
</evidence>
<keyword evidence="1" id="KW-1133">Transmembrane helix</keyword>
<reference evidence="2" key="2">
    <citation type="submission" date="2015-06" db="UniProtKB">
        <authorList>
            <consortium name="EnsemblMetazoa"/>
        </authorList>
    </citation>
    <scope>IDENTIFICATION</scope>
</reference>
<dbReference type="EMBL" id="CAQQ02163711">
    <property type="status" value="NOT_ANNOTATED_CDS"/>
    <property type="molecule type" value="Genomic_DNA"/>
</dbReference>
<proteinExistence type="predicted"/>